<reference evidence="1 2" key="1">
    <citation type="submission" date="2018-08" db="EMBL/GenBank/DDBJ databases">
        <title>The complete genome sequence of Streptomyces seoulensis, a pioneer strain for nickel superoxide dismutase discovery.</title>
        <authorList>
            <person name="Shin J."/>
            <person name="Lee J.-S."/>
            <person name="Lee E.-J."/>
            <person name="Youn H.-D."/>
        </authorList>
    </citation>
    <scope>NUCLEOTIDE SEQUENCE [LARGE SCALE GENOMIC DNA]</scope>
    <source>
        <strain evidence="1 2">KCTC 9819</strain>
    </source>
</reference>
<organism evidence="1 2">
    <name type="scientific">Streptomyces seoulensis</name>
    <dbReference type="NCBI Taxonomy" id="73044"/>
    <lineage>
        <taxon>Bacteria</taxon>
        <taxon>Bacillati</taxon>
        <taxon>Actinomycetota</taxon>
        <taxon>Actinomycetes</taxon>
        <taxon>Kitasatosporales</taxon>
        <taxon>Streptomycetaceae</taxon>
        <taxon>Streptomyces</taxon>
    </lineage>
</organism>
<evidence type="ECO:0000313" key="2">
    <source>
        <dbReference type="Proteomes" id="UP000292547"/>
    </source>
</evidence>
<dbReference type="Proteomes" id="UP000292547">
    <property type="component" value="Chromosome"/>
</dbReference>
<name>A0A4V0ZZK8_STRSO</name>
<protein>
    <submittedName>
        <fullName evidence="1">Uncharacterized protein</fullName>
    </submittedName>
</protein>
<dbReference type="GeneID" id="300100199"/>
<evidence type="ECO:0000313" key="1">
    <source>
        <dbReference type="EMBL" id="QBJ91436.1"/>
    </source>
</evidence>
<proteinExistence type="predicted"/>
<gene>
    <name evidence="1" type="ORF">D0Z67_14840</name>
</gene>
<dbReference type="RefSeq" id="WP_031179036.1">
    <property type="nucleotide sequence ID" value="NZ_CP032229.1"/>
</dbReference>
<accession>A0A4V0ZZK8</accession>
<dbReference type="STRING" id="73044.GCA_000725795_00150"/>
<dbReference type="KEGG" id="sseo:D0Z67_14840"/>
<dbReference type="EMBL" id="CP032229">
    <property type="protein sequence ID" value="QBJ91436.1"/>
    <property type="molecule type" value="Genomic_DNA"/>
</dbReference>
<dbReference type="OrthoDB" id="5146516at2"/>
<keyword evidence="2" id="KW-1185">Reference proteome</keyword>
<sequence>MAVIQSSAEIMSLLEPLKGQRIAALQVLGVNSLKTFSPTPEALVGEVVEAADVVERTINVDTANHVISFDLQRTGRLVLLESAEPYRLVAGTARPTVRLLMADGSGMDLTEPAKTKRITVTLVVKPA</sequence>
<dbReference type="AlphaFoldDB" id="A0A4V0ZZK8"/>